<evidence type="ECO:0000256" key="6">
    <source>
        <dbReference type="SAM" id="Phobius"/>
    </source>
</evidence>
<accession>A0A0S1SYC9</accession>
<evidence type="ECO:0000313" key="7">
    <source>
        <dbReference type="EMBL" id="ALM13328.1"/>
    </source>
</evidence>
<accession>A0A0S1SHW4</accession>
<name>A0A0S1SYC9_9BACT</name>
<feature type="transmembrane region" description="Helical" evidence="6">
    <location>
        <begin position="118"/>
        <end position="144"/>
    </location>
</feature>
<dbReference type="EMBL" id="CP013065">
    <property type="protein sequence ID" value="ALM13328.1"/>
    <property type="molecule type" value="Genomic_DNA"/>
</dbReference>
<dbReference type="STRING" id="1735162.PeribacterB2_0653"/>
<dbReference type="InterPro" id="IPR002549">
    <property type="entry name" value="AI-2E-like"/>
</dbReference>
<accession>A0A0S1SMX5</accession>
<dbReference type="KEGG" id="prf:PeribacterA2_0653"/>
<keyword evidence="5 6" id="KW-0472">Membrane</keyword>
<feature type="transmembrane region" description="Helical" evidence="6">
    <location>
        <begin position="283"/>
        <end position="304"/>
    </location>
</feature>
<dbReference type="AlphaFoldDB" id="A0A0S1SYC9"/>
<feature type="transmembrane region" description="Helical" evidence="6">
    <location>
        <begin position="89"/>
        <end position="106"/>
    </location>
</feature>
<evidence type="ECO:0000256" key="3">
    <source>
        <dbReference type="ARBA" id="ARBA00022692"/>
    </source>
</evidence>
<dbReference type="PANTHER" id="PTHR21716">
    <property type="entry name" value="TRANSMEMBRANE PROTEIN"/>
    <property type="match status" value="1"/>
</dbReference>
<evidence type="ECO:0000256" key="5">
    <source>
        <dbReference type="ARBA" id="ARBA00023136"/>
    </source>
</evidence>
<reference evidence="7 8" key="2">
    <citation type="journal article" date="2016" name="PeerJ">
        <title>Analysis of five complete genome sequences for members of the class Peribacteria in the recently recognized Peregrinibacteria bacterial phylum.</title>
        <authorList>
            <person name="Anantharaman K."/>
            <person name="Brown C.T."/>
            <person name="Burstein D."/>
            <person name="Castelle C.J."/>
            <person name="Probst A.J."/>
            <person name="Thomas B.C."/>
            <person name="Williams K.H."/>
            <person name="Banfield J.F."/>
        </authorList>
    </citation>
    <scope>NUCLEOTIDE SEQUENCE [LARGE SCALE GENOMIC DNA]</scope>
    <source>
        <strain evidence="7">RIFOXYD1_FULL_PER-ii_59_16</strain>
    </source>
</reference>
<evidence type="ECO:0008006" key="9">
    <source>
        <dbReference type="Google" id="ProtNLM"/>
    </source>
</evidence>
<reference evidence="8" key="1">
    <citation type="submission" date="2015-10" db="EMBL/GenBank/DDBJ databases">
        <title>Analysis of five complete genome sequences for members of the class Peribacteria in the recently recognized Peregrinibacteria bacterial phylum.</title>
        <authorList>
            <person name="Anantharaman K."/>
            <person name="Brown C.T."/>
            <person name="Burstein D."/>
            <person name="Castelle C.J."/>
            <person name="Probst A.J."/>
            <person name="Thomas B.C."/>
            <person name="Williams K.H."/>
            <person name="Banfield J.F."/>
        </authorList>
    </citation>
    <scope>NUCLEOTIDE SEQUENCE [LARGE SCALE GENOMIC DNA]</scope>
</reference>
<keyword evidence="4 6" id="KW-1133">Transmembrane helix</keyword>
<organism evidence="7 8">
    <name type="scientific">Candidatus Peribacter riflensis</name>
    <dbReference type="NCBI Taxonomy" id="1735162"/>
    <lineage>
        <taxon>Bacteria</taxon>
        <taxon>Candidatus Peregrinibacteriota</taxon>
        <taxon>Candidatus Peribacteria</taxon>
        <taxon>Candidatus Peribacterales</taxon>
        <taxon>Candidatus Peribacteraceae</taxon>
        <taxon>Candidatus Peribacter</taxon>
    </lineage>
</organism>
<evidence type="ECO:0000256" key="1">
    <source>
        <dbReference type="ARBA" id="ARBA00004141"/>
    </source>
</evidence>
<comment type="similarity">
    <text evidence="2">Belongs to the autoinducer-2 exporter (AI-2E) (TC 2.A.86) family.</text>
</comment>
<comment type="subcellular location">
    <subcellularLocation>
        <location evidence="1">Membrane</location>
        <topology evidence="1">Multi-pass membrane protein</topology>
    </subcellularLocation>
</comment>
<feature type="transmembrane region" description="Helical" evidence="6">
    <location>
        <begin position="220"/>
        <end position="240"/>
    </location>
</feature>
<feature type="transmembrane region" description="Helical" evidence="6">
    <location>
        <begin position="324"/>
        <end position="353"/>
    </location>
</feature>
<dbReference type="Proteomes" id="UP000069135">
    <property type="component" value="Chromosome"/>
</dbReference>
<keyword evidence="3 6" id="KW-0812">Transmembrane</keyword>
<gene>
    <name evidence="7" type="ORF">PeribacterD1_0653</name>
</gene>
<accession>A0A0S1SUF8</accession>
<feature type="transmembrane region" description="Helical" evidence="6">
    <location>
        <begin position="60"/>
        <end position="83"/>
    </location>
</feature>
<dbReference type="PANTHER" id="PTHR21716:SF62">
    <property type="entry name" value="TRANSPORT PROTEIN YDBI-RELATED"/>
    <property type="match status" value="1"/>
</dbReference>
<evidence type="ECO:0000256" key="4">
    <source>
        <dbReference type="ARBA" id="ARBA00022989"/>
    </source>
</evidence>
<dbReference type="GO" id="GO:0016020">
    <property type="term" value="C:membrane"/>
    <property type="evidence" value="ECO:0007669"/>
    <property type="project" value="UniProtKB-SubCell"/>
</dbReference>
<dbReference type="Pfam" id="PF01594">
    <property type="entry name" value="AI-2E_transport"/>
    <property type="match status" value="1"/>
</dbReference>
<proteinExistence type="inferred from homology"/>
<dbReference type="GO" id="GO:0055085">
    <property type="term" value="P:transmembrane transport"/>
    <property type="evidence" value="ECO:0007669"/>
    <property type="project" value="TreeGrafter"/>
</dbReference>
<protein>
    <recommendedName>
        <fullName evidence="9">Permease</fullName>
    </recommendedName>
</protein>
<feature type="transmembrane region" description="Helical" evidence="6">
    <location>
        <begin position="391"/>
        <end position="411"/>
    </location>
</feature>
<feature type="transmembrane region" description="Helical" evidence="6">
    <location>
        <begin position="365"/>
        <end position="385"/>
    </location>
</feature>
<evidence type="ECO:0000256" key="2">
    <source>
        <dbReference type="ARBA" id="ARBA00009773"/>
    </source>
</evidence>
<evidence type="ECO:0000313" key="8">
    <source>
        <dbReference type="Proteomes" id="UP000069135"/>
    </source>
</evidence>
<accession>A0A0S1SID1</accession>
<sequence length="422" mass="46579">MTPAPSPSSDAFSSFRIIGKKAQRLFERARKGILPEQKAARLHGGKLPPPHKHQEITAHISIASVVRSLLTLLAIVFATWLLYHLRDKVLLLLIAAFIAVVIDPSVQAMRRMHIPRGVAVLLHYLVAICMLIFLIVSFIPIIAIQLQQLSLFLSTEVNVFLADPQIHLPLVNEDVNIRLTALAQSSLEQLSIHNFTGAIERAGSNLSELAGGSWEVVKTITGSVASFVASFIVVLVLAFFMQMEKERILRWFRGFLPARSRGYIDLKLEAIHMKISQWARGELLLMFSIFSLTLVALVILRMPYALTLAVLAGFCEFVPAVGPFIAAIPSVLIGVTQGGFMWGVVLVAVYYVIQWCENNLLVPLIMKRAVGLSPIAILFALMVGISFPNTIHPVLGVLLAIPTTTVLAIFLEDWRSAQERKG</sequence>